<dbReference type="GO" id="GO:0005975">
    <property type="term" value="P:carbohydrate metabolic process"/>
    <property type="evidence" value="ECO:0007669"/>
    <property type="project" value="InterPro"/>
</dbReference>
<dbReference type="PROSITE" id="PS51257">
    <property type="entry name" value="PROKAR_LIPOPROTEIN"/>
    <property type="match status" value="1"/>
</dbReference>
<dbReference type="Pfam" id="PF09960">
    <property type="entry name" value="DUF2194"/>
    <property type="match status" value="1"/>
</dbReference>
<feature type="region of interest" description="Disordered" evidence="1">
    <location>
        <begin position="1277"/>
        <end position="1298"/>
    </location>
</feature>
<reference evidence="3 4" key="1">
    <citation type="submission" date="2017-05" db="EMBL/GenBank/DDBJ databases">
        <authorList>
            <person name="Varghese N."/>
            <person name="Submissions S."/>
        </authorList>
    </citation>
    <scope>NUCLEOTIDE SEQUENCE [LARGE SCALE GENOMIC DNA]</scope>
    <source>
        <strain evidence="3 4">DSM 21194</strain>
    </source>
</reference>
<gene>
    <name evidence="3" type="ORF">SAMN06265218_106189</name>
</gene>
<dbReference type="InterPro" id="IPR011990">
    <property type="entry name" value="TPR-like_helical_dom_sf"/>
</dbReference>
<name>A0A521CNZ7_9BACT</name>
<dbReference type="Proteomes" id="UP000317593">
    <property type="component" value="Unassembled WGS sequence"/>
</dbReference>
<accession>A0A521CNZ7</accession>
<dbReference type="EMBL" id="FXTH01000006">
    <property type="protein sequence ID" value="SMO60390.1"/>
    <property type="molecule type" value="Genomic_DNA"/>
</dbReference>
<organism evidence="3 4">
    <name type="scientific">Fodinibius sediminis</name>
    <dbReference type="NCBI Taxonomy" id="1214077"/>
    <lineage>
        <taxon>Bacteria</taxon>
        <taxon>Pseudomonadati</taxon>
        <taxon>Balneolota</taxon>
        <taxon>Balneolia</taxon>
        <taxon>Balneolales</taxon>
        <taxon>Balneolaceae</taxon>
        <taxon>Fodinibius</taxon>
    </lineage>
</organism>
<dbReference type="SUPFAM" id="SSF88713">
    <property type="entry name" value="Glycoside hydrolase/deacetylase"/>
    <property type="match status" value="1"/>
</dbReference>
<evidence type="ECO:0000259" key="2">
    <source>
        <dbReference type="PROSITE" id="PS51724"/>
    </source>
</evidence>
<dbReference type="PROSITE" id="PS51724">
    <property type="entry name" value="SPOR"/>
    <property type="match status" value="1"/>
</dbReference>
<dbReference type="Gene3D" id="1.25.40.10">
    <property type="entry name" value="Tetratricopeptide repeat domain"/>
    <property type="match status" value="1"/>
</dbReference>
<proteinExistence type="predicted"/>
<dbReference type="InterPro" id="IPR011330">
    <property type="entry name" value="Glyco_hydro/deAcase_b/a-brl"/>
</dbReference>
<keyword evidence="4" id="KW-1185">Reference proteome</keyword>
<feature type="compositionally biased region" description="Basic and acidic residues" evidence="1">
    <location>
        <begin position="1279"/>
        <end position="1290"/>
    </location>
</feature>
<feature type="domain" description="SPOR" evidence="2">
    <location>
        <begin position="1498"/>
        <end position="1577"/>
    </location>
</feature>
<dbReference type="GO" id="GO:0042834">
    <property type="term" value="F:peptidoglycan binding"/>
    <property type="evidence" value="ECO:0007669"/>
    <property type="project" value="InterPro"/>
</dbReference>
<dbReference type="InterPro" id="IPR018695">
    <property type="entry name" value="DUF2194"/>
</dbReference>
<sequence>MIKYILIGLILAGTMAACDKRTNPIPLEAAPGPAVESAPLVHIVYDADDSLSVVMFDHLEEILASSKLPYSATDLQSAPASIPETARTTFLTTNPEQSDSTYIREFVPYVNAGNNMIITRPIWNPELMFLMGIRPNVAPQTDSTARGVIFDREIFPGFRGEADSLGWSDAHGGFSGDTFKAGVEVIATATSPRSYPVITEHRIGGGRVYLYNSYTFGNFLFRHAFFSNLLRTLPGIPYPVSNVSTIFLDDFPAPYYNTLEQPIAEEYGITQAEFVHDIWWPDMKELADSLRITYTTALVFNYNQRMLPPFNFDEWRIGKVEAEPEVRDVSPLLTEDVMQSRHELGFHGYNHISLERAPWKMPRYMFLAAEAARRMWLIEGYGDYPVTYIPPHNIIDSTGIRNLVKGMPALRILSSIKQGRVAEGGGRGFGEDPYAPALYTYPRTTDGYYNLNRSIFTQHGQLLQHGVWNHFIHPDDVYDTDEGGKYEEFDPRNPLNLGWKSGLGRGRTGLFPLFKKRLEDTRDWYPLLRFLPAHRGAEIVRQLQHTPYQYRISEDSVRLRAIESVPGSGTKYWFMYVPGEDDPQMQELVRELSIDFAKTSIWEGHLYQFSTEQAGLALPRLSPSRSRSRSLTIEALNAQVENYKQVRNNVQNPGLSFTVRGLDSLKEAYAQNPQSDQLLAEIVRVAAGIDQTEAVIPLLEERILNQRQWDPMQIERLLTFYGWEGQPEASWELLERRWPQYPDTTTLQLRDTVASRYGWPDLPTQRTWLLREHELFPERVDINQRVAWTFATDSTWDIAKNAAQELIRTVPRSDTLYAFTLQRSFWYDSTEATLELVEQFPPRTYEQLRPFADELAYLYAGQQNYVRAVQWADRAFVFDPSTRFYWQQLRADTDSAQFRSRGLRALQQNPQSDSLRSYIGLNLLYQGFRKEAYSVLRPFLENQKPDSVDRVIHTEVGYMPYQERLDLYQSYPSFFNDTLRSQLYEQYAANHRFSVNPYGSYRTDNFDNTVAEAGLRTRLQSGGSGIHTLALSNLFVGSRVSRQLREERLYKINYDYGRSFMQERLQVHMGGGVQYRRDRFFSSVKTGFAYAGDRSYTSSEFSFNPVYTNAAIEADIKELRTTIYREDRWVDQYFRTALSGQARYYSDRVFHYEAGMTGFIFPFDIGLVELSPTAYISYADATVHRNSGIPYFTPDNLITSGGGLAASYVLPESSTDIRIQTRANHDKDTPVFGSLNASVSAPLTDYASIELGGYFSSSEAYQSNQFSFSLRFDIPRGFPEPERKDRRSPSDRSLPTRETVLPDLAGRRTQSPLYHILGQISLPDSVASVGLHNHRVYYRRVDGRREGMVKTYYDGSFFIENMVEGAYRLWLHPADSTFRAAEDTTLVELHPPLEQQVRTGVEFVVHPRTEVRREASGESYSVELGREETLPEAIALVRRHQQKHNIIASLFYDQQQNQIVLRGDESFASREKAAGWIRDKNGAMEHATSVYSTDADSNMVPVTYRFQFGSFTDRDHAREFAAGIREKIDEYEISLSIDPVRGLYIVGTGEMSDWHRSREKLNELRQVVGESSVFRNIKPRNL</sequence>
<protein>
    <recommendedName>
        <fullName evidence="2">SPOR domain-containing protein</fullName>
    </recommendedName>
</protein>
<evidence type="ECO:0000313" key="4">
    <source>
        <dbReference type="Proteomes" id="UP000317593"/>
    </source>
</evidence>
<evidence type="ECO:0000256" key="1">
    <source>
        <dbReference type="SAM" id="MobiDB-lite"/>
    </source>
</evidence>
<evidence type="ECO:0000313" key="3">
    <source>
        <dbReference type="EMBL" id="SMO60390.1"/>
    </source>
</evidence>
<dbReference type="RefSeq" id="WP_185958315.1">
    <property type="nucleotide sequence ID" value="NZ_FXTH01000006.1"/>
</dbReference>
<dbReference type="InterPro" id="IPR007730">
    <property type="entry name" value="SPOR-like_dom"/>
</dbReference>